<organism evidence="3 4">
    <name type="scientific">Dioscorea zingiberensis</name>
    <dbReference type="NCBI Taxonomy" id="325984"/>
    <lineage>
        <taxon>Eukaryota</taxon>
        <taxon>Viridiplantae</taxon>
        <taxon>Streptophyta</taxon>
        <taxon>Embryophyta</taxon>
        <taxon>Tracheophyta</taxon>
        <taxon>Spermatophyta</taxon>
        <taxon>Magnoliopsida</taxon>
        <taxon>Liliopsida</taxon>
        <taxon>Dioscoreales</taxon>
        <taxon>Dioscoreaceae</taxon>
        <taxon>Dioscorea</taxon>
    </lineage>
</organism>
<dbReference type="InterPro" id="IPR013087">
    <property type="entry name" value="Znf_C2H2_type"/>
</dbReference>
<dbReference type="Proteomes" id="UP001085076">
    <property type="component" value="Miscellaneous, Linkage group lg10"/>
</dbReference>
<feature type="domain" description="C2H2-type" evidence="2">
    <location>
        <begin position="24"/>
        <end position="46"/>
    </location>
</feature>
<reference evidence="3" key="2">
    <citation type="journal article" date="2022" name="Hortic Res">
        <title>The genome of Dioscorea zingiberensis sheds light on the biosynthesis, origin and evolution of the medicinally important diosgenin saponins.</title>
        <authorList>
            <person name="Li Y."/>
            <person name="Tan C."/>
            <person name="Li Z."/>
            <person name="Guo J."/>
            <person name="Li S."/>
            <person name="Chen X."/>
            <person name="Wang C."/>
            <person name="Dai X."/>
            <person name="Yang H."/>
            <person name="Song W."/>
            <person name="Hou L."/>
            <person name="Xu J."/>
            <person name="Tong Z."/>
            <person name="Xu A."/>
            <person name="Yuan X."/>
            <person name="Wang W."/>
            <person name="Yang Q."/>
            <person name="Chen L."/>
            <person name="Sun Z."/>
            <person name="Wang K."/>
            <person name="Pan B."/>
            <person name="Chen J."/>
            <person name="Bao Y."/>
            <person name="Liu F."/>
            <person name="Qi X."/>
            <person name="Gang D.R."/>
            <person name="Wen J."/>
            <person name="Li J."/>
        </authorList>
    </citation>
    <scope>NUCLEOTIDE SEQUENCE</scope>
    <source>
        <strain evidence="3">Dzin_1.0</strain>
    </source>
</reference>
<accession>A0A9D5BWM0</accession>
<keyword evidence="1" id="KW-0479">Metal-binding</keyword>
<gene>
    <name evidence="3" type="ORF">J5N97_029835</name>
</gene>
<dbReference type="OrthoDB" id="6077919at2759"/>
<dbReference type="AlphaFoldDB" id="A0A9D5BWM0"/>
<dbReference type="SMART" id="SM00355">
    <property type="entry name" value="ZnF_C2H2"/>
    <property type="match status" value="4"/>
</dbReference>
<dbReference type="PANTHER" id="PTHR47068:SF1">
    <property type="entry name" value="OS02G0659100 PROTEIN"/>
    <property type="match status" value="1"/>
</dbReference>
<proteinExistence type="predicted"/>
<name>A0A9D5BWM0_9LILI</name>
<dbReference type="InterPro" id="IPR036236">
    <property type="entry name" value="Znf_C2H2_sf"/>
</dbReference>
<evidence type="ECO:0000259" key="2">
    <source>
        <dbReference type="PROSITE" id="PS50157"/>
    </source>
</evidence>
<evidence type="ECO:0000313" key="3">
    <source>
        <dbReference type="EMBL" id="KAJ0962007.1"/>
    </source>
</evidence>
<sequence>MAALAMDQQQYDHHHQQQDQPFKHYCRVCNKGFGCGRALGGHMRAHGLITDVDYDDSCDQTNNSGAFKRMYALRPNTTRLKNTCRVCHNCGKEFLSWKLFLDHARCTTTNDHHHNHNNHDACEDDIDDDDDREWAKGKRSRRTTRMEMAAAASREEEDLAHCLVMLSAARVEPVVVVVEPEESCTSASREIVDDANRAAVPRGVFECKACKKVFNSHQALGGHRASHKKVKGCFAGQAHDQEMVIRTDQENTMSIMPLEEHEMQEPLAVLPLRKKGKVHECSICHRVFSSGQALGGHKRCHWITSNSGEPAKVLHINLNHQQKQLDLNLRPVLRPEEDIGLTSSTTRLSLDMPAEIFLQPWMEEELKKKKMKKKSINQEIMDDEVDSKIKVAKLNELKDVNMSGESSSSWLQVGIGSSTNDTCSDPCMIRNIT</sequence>
<dbReference type="Pfam" id="PF13912">
    <property type="entry name" value="zf-C2H2_6"/>
    <property type="match status" value="3"/>
</dbReference>
<feature type="domain" description="C2H2-type" evidence="2">
    <location>
        <begin position="279"/>
        <end position="301"/>
    </location>
</feature>
<evidence type="ECO:0000256" key="1">
    <source>
        <dbReference type="PROSITE-ProRule" id="PRU00042"/>
    </source>
</evidence>
<comment type="caution">
    <text evidence="3">The sequence shown here is derived from an EMBL/GenBank/DDBJ whole genome shotgun (WGS) entry which is preliminary data.</text>
</comment>
<dbReference type="PANTHER" id="PTHR47068">
    <property type="entry name" value="OS02G0659100 PROTEIN"/>
    <property type="match status" value="1"/>
</dbReference>
<evidence type="ECO:0000313" key="4">
    <source>
        <dbReference type="Proteomes" id="UP001085076"/>
    </source>
</evidence>
<protein>
    <recommendedName>
        <fullName evidence="2">C2H2-type domain-containing protein</fullName>
    </recommendedName>
</protein>
<dbReference type="PROSITE" id="PS00028">
    <property type="entry name" value="ZINC_FINGER_C2H2_1"/>
    <property type="match status" value="3"/>
</dbReference>
<keyword evidence="1" id="KW-0862">Zinc</keyword>
<dbReference type="Gene3D" id="3.30.160.60">
    <property type="entry name" value="Classic Zinc Finger"/>
    <property type="match status" value="1"/>
</dbReference>
<keyword evidence="4" id="KW-1185">Reference proteome</keyword>
<keyword evidence="1" id="KW-0863">Zinc-finger</keyword>
<dbReference type="EMBL" id="JAGGNH010000010">
    <property type="protein sequence ID" value="KAJ0962007.1"/>
    <property type="molecule type" value="Genomic_DNA"/>
</dbReference>
<dbReference type="SUPFAM" id="SSF57667">
    <property type="entry name" value="beta-beta-alpha zinc fingers"/>
    <property type="match status" value="1"/>
</dbReference>
<dbReference type="PROSITE" id="PS50157">
    <property type="entry name" value="ZINC_FINGER_C2H2_2"/>
    <property type="match status" value="3"/>
</dbReference>
<dbReference type="GO" id="GO:0008270">
    <property type="term" value="F:zinc ion binding"/>
    <property type="evidence" value="ECO:0007669"/>
    <property type="project" value="UniProtKB-KW"/>
</dbReference>
<reference evidence="3" key="1">
    <citation type="submission" date="2021-03" db="EMBL/GenBank/DDBJ databases">
        <authorList>
            <person name="Li Z."/>
            <person name="Yang C."/>
        </authorList>
    </citation>
    <scope>NUCLEOTIDE SEQUENCE</scope>
    <source>
        <strain evidence="3">Dzin_1.0</strain>
        <tissue evidence="3">Leaf</tissue>
    </source>
</reference>
<feature type="domain" description="C2H2-type" evidence="2">
    <location>
        <begin position="205"/>
        <end position="232"/>
    </location>
</feature>